<dbReference type="AlphaFoldDB" id="A0AAV7MXC7"/>
<keyword evidence="2" id="KW-1185">Reference proteome</keyword>
<sequence>MWCAALIWSCGGGALPGQAGRSALCLRYPDFSPVKKNGGPQTSRALLAPSSTGLGRAGHLGRALYESDFPASPRLSYKLRAADGAHRRDIGEDIRLSAKTTRAPGTTSSSAKRGLALHLASILGRGHVRARKTST</sequence>
<organism evidence="1 2">
    <name type="scientific">Pleurodeles waltl</name>
    <name type="common">Iberian ribbed newt</name>
    <dbReference type="NCBI Taxonomy" id="8319"/>
    <lineage>
        <taxon>Eukaryota</taxon>
        <taxon>Metazoa</taxon>
        <taxon>Chordata</taxon>
        <taxon>Craniata</taxon>
        <taxon>Vertebrata</taxon>
        <taxon>Euteleostomi</taxon>
        <taxon>Amphibia</taxon>
        <taxon>Batrachia</taxon>
        <taxon>Caudata</taxon>
        <taxon>Salamandroidea</taxon>
        <taxon>Salamandridae</taxon>
        <taxon>Pleurodelinae</taxon>
        <taxon>Pleurodeles</taxon>
    </lineage>
</organism>
<protein>
    <submittedName>
        <fullName evidence="1">Uncharacterized protein</fullName>
    </submittedName>
</protein>
<evidence type="ECO:0000313" key="2">
    <source>
        <dbReference type="Proteomes" id="UP001066276"/>
    </source>
</evidence>
<accession>A0AAV7MXC7</accession>
<proteinExistence type="predicted"/>
<dbReference type="EMBL" id="JANPWB010000013">
    <property type="protein sequence ID" value="KAJ1107819.1"/>
    <property type="molecule type" value="Genomic_DNA"/>
</dbReference>
<comment type="caution">
    <text evidence="1">The sequence shown here is derived from an EMBL/GenBank/DDBJ whole genome shotgun (WGS) entry which is preliminary data.</text>
</comment>
<dbReference type="Proteomes" id="UP001066276">
    <property type="component" value="Chromosome 9"/>
</dbReference>
<name>A0AAV7MXC7_PLEWA</name>
<gene>
    <name evidence="1" type="ORF">NDU88_005208</name>
</gene>
<reference evidence="1" key="1">
    <citation type="journal article" date="2022" name="bioRxiv">
        <title>Sequencing and chromosome-scale assembly of the giantPleurodeles waltlgenome.</title>
        <authorList>
            <person name="Brown T."/>
            <person name="Elewa A."/>
            <person name="Iarovenko S."/>
            <person name="Subramanian E."/>
            <person name="Araus A.J."/>
            <person name="Petzold A."/>
            <person name="Susuki M."/>
            <person name="Suzuki K.-i.T."/>
            <person name="Hayashi T."/>
            <person name="Toyoda A."/>
            <person name="Oliveira C."/>
            <person name="Osipova E."/>
            <person name="Leigh N.D."/>
            <person name="Simon A."/>
            <person name="Yun M.H."/>
        </authorList>
    </citation>
    <scope>NUCLEOTIDE SEQUENCE</scope>
    <source>
        <strain evidence="1">20211129_DDA</strain>
        <tissue evidence="1">Liver</tissue>
    </source>
</reference>
<evidence type="ECO:0000313" key="1">
    <source>
        <dbReference type="EMBL" id="KAJ1107819.1"/>
    </source>
</evidence>